<proteinExistence type="predicted"/>
<feature type="compositionally biased region" description="Low complexity" evidence="1">
    <location>
        <begin position="252"/>
        <end position="266"/>
    </location>
</feature>
<name>A0A1B7NUQ7_9EURO</name>
<evidence type="ECO:0000313" key="3">
    <source>
        <dbReference type="Proteomes" id="UP000091918"/>
    </source>
</evidence>
<sequence length="280" mass="30786">MPQFRNFFPKRPALNIIPATDEPAAVPSQNATGNGRDGSQRTSLNLKRSVDEKPNEYKMSVVDDSGVYLPPSPTEKKSFWHRSSSQNNTRSLVDENEPFPISRESFDSYRRSFDISARSPISQTDTAASRTSLDSRFSRLTTPRSTISGHTFDLQPKSPYEVREHERDRVQEQDQVQEQFVDVGLNEDTKTKKKGFFARFGDNAMITTTSPAGTGTGGVDPADNNNNNNNSRPGSSHLSLGFYLPGRKREQSGAASVSSSGGFQAAELGSMKVPVSADVK</sequence>
<dbReference type="EMBL" id="LGUA01000686">
    <property type="protein sequence ID" value="OAX80503.1"/>
    <property type="molecule type" value="Genomic_DNA"/>
</dbReference>
<keyword evidence="3" id="KW-1185">Reference proteome</keyword>
<dbReference type="Proteomes" id="UP000091918">
    <property type="component" value="Unassembled WGS sequence"/>
</dbReference>
<evidence type="ECO:0000313" key="2">
    <source>
        <dbReference type="EMBL" id="OAX80503.1"/>
    </source>
</evidence>
<organism evidence="2 3">
    <name type="scientific">Emergomyces africanus</name>
    <dbReference type="NCBI Taxonomy" id="1955775"/>
    <lineage>
        <taxon>Eukaryota</taxon>
        <taxon>Fungi</taxon>
        <taxon>Dikarya</taxon>
        <taxon>Ascomycota</taxon>
        <taxon>Pezizomycotina</taxon>
        <taxon>Eurotiomycetes</taxon>
        <taxon>Eurotiomycetidae</taxon>
        <taxon>Onygenales</taxon>
        <taxon>Ajellomycetaceae</taxon>
        <taxon>Emergomyces</taxon>
    </lineage>
</organism>
<feature type="region of interest" description="Disordered" evidence="1">
    <location>
        <begin position="209"/>
        <end position="280"/>
    </location>
</feature>
<protein>
    <submittedName>
        <fullName evidence="2">Uncharacterized protein</fullName>
    </submittedName>
</protein>
<dbReference type="AlphaFoldDB" id="A0A1B7NUQ7"/>
<comment type="caution">
    <text evidence="2">The sequence shown here is derived from an EMBL/GenBank/DDBJ whole genome shotgun (WGS) entry which is preliminary data.</text>
</comment>
<reference evidence="2 3" key="1">
    <citation type="submission" date="2015-07" db="EMBL/GenBank/DDBJ databases">
        <title>Emmonsia species relationships and genome sequence.</title>
        <authorList>
            <person name="Cuomo C.A."/>
            <person name="Schwartz I.S."/>
            <person name="Kenyon C."/>
            <person name="de Hoog G.S."/>
            <person name="Govender N.P."/>
            <person name="Botha A."/>
            <person name="Moreno L."/>
            <person name="de Vries M."/>
            <person name="Munoz J.F."/>
            <person name="Stielow J.B."/>
        </authorList>
    </citation>
    <scope>NUCLEOTIDE SEQUENCE [LARGE SCALE GENOMIC DNA]</scope>
    <source>
        <strain evidence="2 3">CBS 136260</strain>
    </source>
</reference>
<feature type="region of interest" description="Disordered" evidence="1">
    <location>
        <begin position="144"/>
        <end position="172"/>
    </location>
</feature>
<accession>A0A1B7NUQ7</accession>
<feature type="compositionally biased region" description="Polar residues" evidence="1">
    <location>
        <begin position="81"/>
        <end position="91"/>
    </location>
</feature>
<dbReference type="OrthoDB" id="5397330at2759"/>
<feature type="region of interest" description="Disordered" evidence="1">
    <location>
        <begin position="1"/>
        <end position="99"/>
    </location>
</feature>
<evidence type="ECO:0000256" key="1">
    <source>
        <dbReference type="SAM" id="MobiDB-lite"/>
    </source>
</evidence>
<gene>
    <name evidence="2" type="ORF">ACJ72_05160</name>
</gene>
<feature type="compositionally biased region" description="Basic and acidic residues" evidence="1">
    <location>
        <begin position="160"/>
        <end position="172"/>
    </location>
</feature>